<dbReference type="AlphaFoldDB" id="I3SFJ8"/>
<name>I3SFJ8_MEDTR</name>
<dbReference type="EMBL" id="BT139245">
    <property type="protein sequence ID" value="AFK39040.1"/>
    <property type="molecule type" value="mRNA"/>
</dbReference>
<reference evidence="2" key="1">
    <citation type="submission" date="2012-05" db="EMBL/GenBank/DDBJ databases">
        <authorList>
            <person name="Krishnakumar V."/>
            <person name="Cheung F."/>
            <person name="Xiao Y."/>
            <person name="Chan A."/>
            <person name="Moskal W.A."/>
            <person name="Town C.D."/>
        </authorList>
    </citation>
    <scope>NUCLEOTIDE SEQUENCE</scope>
</reference>
<dbReference type="ExpressionAtlas" id="I3SFJ8">
    <property type="expression patterns" value="differential"/>
</dbReference>
<protein>
    <recommendedName>
        <fullName evidence="1">SAWADEE domain-containing protein</fullName>
    </recommendedName>
</protein>
<dbReference type="InterPro" id="IPR032001">
    <property type="entry name" value="SAWADEE_dom"/>
</dbReference>
<evidence type="ECO:0000259" key="1">
    <source>
        <dbReference type="Pfam" id="PF16719"/>
    </source>
</evidence>
<dbReference type="Gene3D" id="2.30.30.140">
    <property type="match status" value="1"/>
</dbReference>
<organism evidence="2">
    <name type="scientific">Medicago truncatula</name>
    <name type="common">Barrel medic</name>
    <name type="synonym">Medicago tribuloides</name>
    <dbReference type="NCBI Taxonomy" id="3880"/>
    <lineage>
        <taxon>Eukaryota</taxon>
        <taxon>Viridiplantae</taxon>
        <taxon>Streptophyta</taxon>
        <taxon>Embryophyta</taxon>
        <taxon>Tracheophyta</taxon>
        <taxon>Spermatophyta</taxon>
        <taxon>Magnoliopsida</taxon>
        <taxon>eudicotyledons</taxon>
        <taxon>Gunneridae</taxon>
        <taxon>Pentapetalae</taxon>
        <taxon>rosids</taxon>
        <taxon>fabids</taxon>
        <taxon>Fabales</taxon>
        <taxon>Fabaceae</taxon>
        <taxon>Papilionoideae</taxon>
        <taxon>50 kb inversion clade</taxon>
        <taxon>NPAAA clade</taxon>
        <taxon>Hologalegina</taxon>
        <taxon>IRL clade</taxon>
        <taxon>Trifolieae</taxon>
        <taxon>Medicago</taxon>
    </lineage>
</organism>
<evidence type="ECO:0000313" key="2">
    <source>
        <dbReference type="EMBL" id="AFK39040.1"/>
    </source>
</evidence>
<dbReference type="Gene3D" id="2.40.50.40">
    <property type="match status" value="1"/>
</dbReference>
<accession>I3SFJ8</accession>
<proteinExistence type="evidence at transcript level"/>
<dbReference type="PANTHER" id="PTHR33827">
    <property type="entry name" value="PROTEIN SAWADEE HOMEODOMAIN HOMOLOG 2"/>
    <property type="match status" value="1"/>
</dbReference>
<dbReference type="InterPro" id="IPR039276">
    <property type="entry name" value="SHH1/2"/>
</dbReference>
<feature type="domain" description="SAWADEE" evidence="1">
    <location>
        <begin position="117"/>
        <end position="244"/>
    </location>
</feature>
<dbReference type="PANTHER" id="PTHR33827:SF2">
    <property type="entry name" value="PROTEIN SAWADEE HOMEODOMAIN HOMOLOG 1"/>
    <property type="match status" value="1"/>
</dbReference>
<dbReference type="Pfam" id="PF16719">
    <property type="entry name" value="SAWADEE"/>
    <property type="match status" value="1"/>
</dbReference>
<dbReference type="GO" id="GO:0003682">
    <property type="term" value="F:chromatin binding"/>
    <property type="evidence" value="ECO:0007669"/>
    <property type="project" value="InterPro"/>
</dbReference>
<sequence length="270" mass="30845">MKELTSNESPFPKLSLDEILELERIYNDVGEKSLDPNFCKDIAANFSSSSNSDGKTSLTWEQVQQWLQNKHTETKGHFASSPEGLNLVVDLSGKSSSIKGNKSSPKPKGIQAADLSELAFEAVSIKDNAWHDVSMFLNYRVLCTGELEVRVRYHGFGKDEDEWINVKYGVRQRSIPLEASECHKVKEGHLVLCFHVKSDYALYCDAIVLKIQRREHDSEECSCIFTVRFYHDKFEEEVRWDSLCCRPTQEESEVPFELEPTMNPIANLWG</sequence>